<dbReference type="Pfam" id="PF04133">
    <property type="entry name" value="Vps55"/>
    <property type="match status" value="1"/>
</dbReference>
<name>A0A4Y7LPV3_9CRUS</name>
<dbReference type="InterPro" id="IPR007262">
    <property type="entry name" value="Vps55/LEPROT"/>
</dbReference>
<feature type="transmembrane region" description="Helical" evidence="6">
    <location>
        <begin position="78"/>
        <end position="105"/>
    </location>
</feature>
<feature type="transmembrane region" description="Helical" evidence="6">
    <location>
        <begin position="16"/>
        <end position="38"/>
    </location>
</feature>
<comment type="subcellular location">
    <subcellularLocation>
        <location evidence="1">Membrane</location>
        <topology evidence="1">Multi-pass membrane protein</topology>
    </subcellularLocation>
</comment>
<reference evidence="7" key="1">
    <citation type="submission" date="2018-08" db="EMBL/GenBank/DDBJ databases">
        <authorList>
            <person name="Cornetti L."/>
        </authorList>
    </citation>
    <scope>NUCLEOTIDE SEQUENCE</scope>
    <source>
        <strain evidence="7">FI-BAL1-1</strain>
    </source>
</reference>
<evidence type="ECO:0000256" key="5">
    <source>
        <dbReference type="ARBA" id="ARBA00023136"/>
    </source>
</evidence>
<dbReference type="AlphaFoldDB" id="A0A4Y7LPV3"/>
<sequence>MTFLVLACALPQYNNWWPFFMVAFYLLAPFPTVLSRRLSGDSSTNPCREIAIFITSVIIISAFGLPIVLARAPEAAPVILWGSAGLVITANIIVFLTIMGFFLAFDNDDVDYSMW</sequence>
<dbReference type="GO" id="GO:0032511">
    <property type="term" value="P:late endosome to vacuole transport via multivesicular body sorting pathway"/>
    <property type="evidence" value="ECO:0007669"/>
    <property type="project" value="TreeGrafter"/>
</dbReference>
<evidence type="ECO:0000313" key="7">
    <source>
        <dbReference type="EMBL" id="SVE70184.1"/>
    </source>
</evidence>
<evidence type="ECO:0000256" key="4">
    <source>
        <dbReference type="ARBA" id="ARBA00022989"/>
    </source>
</evidence>
<comment type="similarity">
    <text evidence="2">Belongs to the OB-RGRP/VPS55 family.</text>
</comment>
<keyword evidence="5 6" id="KW-0472">Membrane</keyword>
<evidence type="ECO:0000256" key="1">
    <source>
        <dbReference type="ARBA" id="ARBA00004141"/>
    </source>
</evidence>
<protein>
    <submittedName>
        <fullName evidence="7">EOG090X0J87</fullName>
    </submittedName>
</protein>
<evidence type="ECO:0000256" key="6">
    <source>
        <dbReference type="SAM" id="Phobius"/>
    </source>
</evidence>
<evidence type="ECO:0000256" key="3">
    <source>
        <dbReference type="ARBA" id="ARBA00022692"/>
    </source>
</evidence>
<dbReference type="EMBL" id="LR000565">
    <property type="protein sequence ID" value="SVE70184.1"/>
    <property type="molecule type" value="mRNA"/>
</dbReference>
<dbReference type="PANTHER" id="PTHR12050">
    <property type="entry name" value="LEPTIN RECEPTOR-RELATED"/>
    <property type="match status" value="1"/>
</dbReference>
<dbReference type="PANTHER" id="PTHR12050:SF0">
    <property type="entry name" value="RH04491P"/>
    <property type="match status" value="1"/>
</dbReference>
<keyword evidence="3 6" id="KW-0812">Transmembrane</keyword>
<dbReference type="GO" id="GO:0005768">
    <property type="term" value="C:endosome"/>
    <property type="evidence" value="ECO:0007669"/>
    <property type="project" value="TreeGrafter"/>
</dbReference>
<gene>
    <name evidence="7" type="primary">EOG090X0J87</name>
</gene>
<accession>A0A4Y7LPV3</accession>
<evidence type="ECO:0000256" key="2">
    <source>
        <dbReference type="ARBA" id="ARBA00005645"/>
    </source>
</evidence>
<feature type="transmembrane region" description="Helical" evidence="6">
    <location>
        <begin position="50"/>
        <end position="72"/>
    </location>
</feature>
<proteinExistence type="evidence at transcript level"/>
<organism evidence="7">
    <name type="scientific">Eubosmina coregoni</name>
    <dbReference type="NCBI Taxonomy" id="186181"/>
    <lineage>
        <taxon>Eukaryota</taxon>
        <taxon>Metazoa</taxon>
        <taxon>Ecdysozoa</taxon>
        <taxon>Arthropoda</taxon>
        <taxon>Crustacea</taxon>
        <taxon>Branchiopoda</taxon>
        <taxon>Diplostraca</taxon>
        <taxon>Cladocera</taxon>
        <taxon>Anomopoda</taxon>
        <taxon>Bosminidae</taxon>
        <taxon>Eubosmina</taxon>
    </lineage>
</organism>
<keyword evidence="4 6" id="KW-1133">Transmembrane helix</keyword>
<dbReference type="GO" id="GO:0016020">
    <property type="term" value="C:membrane"/>
    <property type="evidence" value="ECO:0007669"/>
    <property type="project" value="UniProtKB-SubCell"/>
</dbReference>